<proteinExistence type="predicted"/>
<evidence type="ECO:0000313" key="1">
    <source>
        <dbReference type="EnsemblPlants" id="OMERI02G15050.1"/>
    </source>
</evidence>
<organism evidence="1">
    <name type="scientific">Oryza meridionalis</name>
    <dbReference type="NCBI Taxonomy" id="40149"/>
    <lineage>
        <taxon>Eukaryota</taxon>
        <taxon>Viridiplantae</taxon>
        <taxon>Streptophyta</taxon>
        <taxon>Embryophyta</taxon>
        <taxon>Tracheophyta</taxon>
        <taxon>Spermatophyta</taxon>
        <taxon>Magnoliopsida</taxon>
        <taxon>Liliopsida</taxon>
        <taxon>Poales</taxon>
        <taxon>Poaceae</taxon>
        <taxon>BOP clade</taxon>
        <taxon>Oryzoideae</taxon>
        <taxon>Oryzeae</taxon>
        <taxon>Oryzinae</taxon>
        <taxon>Oryza</taxon>
    </lineage>
</organism>
<dbReference type="AlphaFoldDB" id="A0A0E0CJY5"/>
<dbReference type="Gramene" id="OMERI02G15050.1">
    <property type="protein sequence ID" value="OMERI02G15050.1"/>
    <property type="gene ID" value="OMERI02G15050"/>
</dbReference>
<keyword evidence="2" id="KW-1185">Reference proteome</keyword>
<sequence length="68" mass="7694">MGMLTQRGIAKDILWTLGIFRWRSKGKSSKGKYLVEYKTGFGGSVMVERELKGYLLEMFGNGFKGNII</sequence>
<evidence type="ECO:0000313" key="2">
    <source>
        <dbReference type="Proteomes" id="UP000008021"/>
    </source>
</evidence>
<dbReference type="Proteomes" id="UP000008021">
    <property type="component" value="Chromosome 2"/>
</dbReference>
<dbReference type="EnsemblPlants" id="OMERI02G15050.1">
    <property type="protein sequence ID" value="OMERI02G15050.1"/>
    <property type="gene ID" value="OMERI02G15050"/>
</dbReference>
<dbReference type="HOGENOM" id="CLU_204837_0_0_1"/>
<reference evidence="1" key="1">
    <citation type="submission" date="2015-04" db="UniProtKB">
        <authorList>
            <consortium name="EnsemblPlants"/>
        </authorList>
    </citation>
    <scope>IDENTIFICATION</scope>
</reference>
<protein>
    <submittedName>
        <fullName evidence="1">Uncharacterized protein</fullName>
    </submittedName>
</protein>
<reference evidence="1" key="2">
    <citation type="submission" date="2018-05" db="EMBL/GenBank/DDBJ databases">
        <title>OmerRS3 (Oryza meridionalis Reference Sequence Version 3).</title>
        <authorList>
            <person name="Zhang J."/>
            <person name="Kudrna D."/>
            <person name="Lee S."/>
            <person name="Talag J."/>
            <person name="Welchert J."/>
            <person name="Wing R.A."/>
        </authorList>
    </citation>
    <scope>NUCLEOTIDE SEQUENCE [LARGE SCALE GENOMIC DNA]</scope>
    <source>
        <strain evidence="1">cv. OR44</strain>
    </source>
</reference>
<name>A0A0E0CJY5_9ORYZ</name>
<accession>A0A0E0CJY5</accession>